<name>A0A9W4W880_9PEZI</name>
<reference evidence="3" key="1">
    <citation type="submission" date="2022-08" db="EMBL/GenBank/DDBJ databases">
        <authorList>
            <person name="Giroux E."/>
            <person name="Giroux E."/>
        </authorList>
    </citation>
    <scope>NUCLEOTIDE SEQUENCE</scope>
    <source>
        <strain evidence="3">H1091258</strain>
    </source>
</reference>
<evidence type="ECO:0000256" key="1">
    <source>
        <dbReference type="ARBA" id="ARBA00010790"/>
    </source>
</evidence>
<keyword evidence="4" id="KW-1185">Reference proteome</keyword>
<sequence length="889" mass="98338">MQNYTVSGESSGCPALVPVTSAPVLRAKIAPELPLTAFRNTMAFSHLLANYRWAPFWKPLLSTSISANSTKAEKAHYTAGLATALAYMGTMTGKPKMVSDGYEMNGGVIRALHWALQEKSKDDMARWALTIMVLCMYQYTIEANPNLPHYVGVIQVIEFCGPEHFQHEPMLTIFRQIRAQHSCSSFFHKEASFFEQVAWKTIPWKHNPKTLHDRLIDMYVDLPGLGAMLGPSSISLTKRQKFNVELRAWDHLARLYKWRKDWEVVNPKAATEVWLHLPQDADGITIPWVKEILTRAIDVKSANQATDLLIYNSTLVYVMQVLHVLRTGNRRPQPFPPERGFEKTTSGPLYMPQEIKHHWQPMVEALRIMRLAPSLIFASDRDIMLAVSVIGIVYNYIRGTPGLDRLLLSTVNNPEQHEAARGDLNILVIEAGPNANDRQDIVWPNGTGGADLRWSVPTAPQINLNNRTLDIFLGTGLGGGTLINAGNWVRGDRVDYDEWGATVGDDRWSYAGQLPFMRQSEAFQHPDRNPEQHGYTGNVFAQTVTSTSRPFPLREYVLQSWNEIGVPTLPGLDGNAGNPLGVGDFSENKHNSRREIASVIYALDGIALLADTLVEKVLVSTNGTIHTSGVQLANGTQIISRRVILSAGALRTPQILMLSGIGPRDELERHGIDVNVESPEVGKNFMEHSSSTTSWAIRNPEEGWIPGSGNPLFDQKQYGWGNPQDFMVSTSVDAQGLAAAIEAEEGVAPDLSTHRLLQQNRTLLEHVFQYFSYGGGASGNTVSFMSILFLPTSRGSVTLASTNASDFPVVDPNYFGTNVDRYVHREAQRLQYRFAGSNTTVLGREILGGEVISEGQDALTEGITGDALNNRLRASVRSAFHPSGTASMG</sequence>
<accession>A0A9W4W880</accession>
<dbReference type="PANTHER" id="PTHR11552">
    <property type="entry name" value="GLUCOSE-METHANOL-CHOLINE GMC OXIDOREDUCTASE"/>
    <property type="match status" value="1"/>
</dbReference>
<dbReference type="AlphaFoldDB" id="A0A9W4W880"/>
<dbReference type="InterPro" id="IPR012132">
    <property type="entry name" value="GMC_OxRdtase"/>
</dbReference>
<dbReference type="EMBL" id="CAMGZC010000073">
    <property type="protein sequence ID" value="CAI0642779.1"/>
    <property type="molecule type" value="Genomic_DNA"/>
</dbReference>
<evidence type="ECO:0000259" key="2">
    <source>
        <dbReference type="PROSITE" id="PS00624"/>
    </source>
</evidence>
<comment type="caution">
    <text evidence="3">The sequence shown here is derived from an EMBL/GenBank/DDBJ whole genome shotgun (WGS) entry which is preliminary data.</text>
</comment>
<comment type="similarity">
    <text evidence="1">Belongs to the GMC oxidoreductase family.</text>
</comment>
<dbReference type="SUPFAM" id="SSF51905">
    <property type="entry name" value="FAD/NAD(P)-binding domain"/>
    <property type="match status" value="1"/>
</dbReference>
<dbReference type="Proteomes" id="UP001152533">
    <property type="component" value="Unassembled WGS sequence"/>
</dbReference>
<evidence type="ECO:0000313" key="3">
    <source>
        <dbReference type="EMBL" id="CAI0642779.1"/>
    </source>
</evidence>
<dbReference type="Pfam" id="PF05199">
    <property type="entry name" value="GMC_oxred_C"/>
    <property type="match status" value="1"/>
</dbReference>
<protein>
    <recommendedName>
        <fullName evidence="2">Glucose-methanol-choline oxidoreductase N-terminal domain-containing protein</fullName>
    </recommendedName>
</protein>
<evidence type="ECO:0000313" key="4">
    <source>
        <dbReference type="Proteomes" id="UP001152533"/>
    </source>
</evidence>
<dbReference type="InterPro" id="IPR007867">
    <property type="entry name" value="GMC_OxRtase_C"/>
</dbReference>
<gene>
    <name evidence="3" type="ORF">CGXH109_LOCUS18239</name>
</gene>
<dbReference type="SUPFAM" id="SSF54373">
    <property type="entry name" value="FAD-linked reductases, C-terminal domain"/>
    <property type="match status" value="1"/>
</dbReference>
<dbReference type="PANTHER" id="PTHR11552:SF123">
    <property type="entry name" value="GMC OXIDOREDUCTASE (AFU_ORTHOLOGUE AFUA_2G01770)-RELATED"/>
    <property type="match status" value="1"/>
</dbReference>
<dbReference type="Gene3D" id="3.50.50.60">
    <property type="entry name" value="FAD/NAD(P)-binding domain"/>
    <property type="match status" value="1"/>
</dbReference>
<dbReference type="GO" id="GO:0016614">
    <property type="term" value="F:oxidoreductase activity, acting on CH-OH group of donors"/>
    <property type="evidence" value="ECO:0007669"/>
    <property type="project" value="InterPro"/>
</dbReference>
<feature type="domain" description="Glucose-methanol-choline oxidoreductase N-terminal" evidence="2">
    <location>
        <begin position="648"/>
        <end position="662"/>
    </location>
</feature>
<dbReference type="InterPro" id="IPR000172">
    <property type="entry name" value="GMC_OxRdtase_N"/>
</dbReference>
<dbReference type="GO" id="GO:0050660">
    <property type="term" value="F:flavin adenine dinucleotide binding"/>
    <property type="evidence" value="ECO:0007669"/>
    <property type="project" value="InterPro"/>
</dbReference>
<proteinExistence type="inferred from homology"/>
<dbReference type="Gene3D" id="3.30.560.10">
    <property type="entry name" value="Glucose Oxidase, domain 3"/>
    <property type="match status" value="1"/>
</dbReference>
<dbReference type="InterPro" id="IPR036188">
    <property type="entry name" value="FAD/NAD-bd_sf"/>
</dbReference>
<dbReference type="Pfam" id="PF00732">
    <property type="entry name" value="GMC_oxred_N"/>
    <property type="match status" value="1"/>
</dbReference>
<organism evidence="3 4">
    <name type="scientific">Colletotrichum noveboracense</name>
    <dbReference type="NCBI Taxonomy" id="2664923"/>
    <lineage>
        <taxon>Eukaryota</taxon>
        <taxon>Fungi</taxon>
        <taxon>Dikarya</taxon>
        <taxon>Ascomycota</taxon>
        <taxon>Pezizomycotina</taxon>
        <taxon>Sordariomycetes</taxon>
        <taxon>Hypocreomycetidae</taxon>
        <taxon>Glomerellales</taxon>
        <taxon>Glomerellaceae</taxon>
        <taxon>Colletotrichum</taxon>
        <taxon>Colletotrichum gloeosporioides species complex</taxon>
    </lineage>
</organism>
<dbReference type="PROSITE" id="PS00624">
    <property type="entry name" value="GMC_OXRED_2"/>
    <property type="match status" value="1"/>
</dbReference>